<keyword evidence="6 8" id="KW-1133">Transmembrane helix</keyword>
<evidence type="ECO:0000256" key="3">
    <source>
        <dbReference type="ARBA" id="ARBA00022676"/>
    </source>
</evidence>
<dbReference type="GO" id="GO:0009103">
    <property type="term" value="P:lipopolysaccharide biosynthetic process"/>
    <property type="evidence" value="ECO:0007669"/>
    <property type="project" value="UniProtKB-ARBA"/>
</dbReference>
<feature type="transmembrane region" description="Helical" evidence="8">
    <location>
        <begin position="326"/>
        <end position="343"/>
    </location>
</feature>
<dbReference type="GO" id="GO:0016763">
    <property type="term" value="F:pentosyltransferase activity"/>
    <property type="evidence" value="ECO:0007669"/>
    <property type="project" value="TreeGrafter"/>
</dbReference>
<accession>A0A133S4S8</accession>
<evidence type="ECO:0000259" key="9">
    <source>
        <dbReference type="Pfam" id="PF13231"/>
    </source>
</evidence>
<evidence type="ECO:0000256" key="6">
    <source>
        <dbReference type="ARBA" id="ARBA00022989"/>
    </source>
</evidence>
<organism evidence="10">
    <name type="scientific">Veillonella atypica</name>
    <dbReference type="NCBI Taxonomy" id="39777"/>
    <lineage>
        <taxon>Bacteria</taxon>
        <taxon>Bacillati</taxon>
        <taxon>Bacillota</taxon>
        <taxon>Negativicutes</taxon>
        <taxon>Veillonellales</taxon>
        <taxon>Veillonellaceae</taxon>
        <taxon>Veillonella</taxon>
    </lineage>
</organism>
<keyword evidence="2" id="KW-1003">Cell membrane</keyword>
<evidence type="ECO:0000256" key="8">
    <source>
        <dbReference type="SAM" id="Phobius"/>
    </source>
</evidence>
<feature type="domain" description="Glycosyltransferase RgtA/B/C/D-like" evidence="9">
    <location>
        <begin position="9"/>
        <end position="161"/>
    </location>
</feature>
<name>A0A133S4S8_9FIRM</name>
<dbReference type="EMBL" id="LRQT01000025">
    <property type="protein sequence ID" value="KXA64432.1"/>
    <property type="molecule type" value="Genomic_DNA"/>
</dbReference>
<feature type="transmembrane region" description="Helical" evidence="8">
    <location>
        <begin position="270"/>
        <end position="291"/>
    </location>
</feature>
<dbReference type="AlphaFoldDB" id="A0A133S4S8"/>
<comment type="caution">
    <text evidence="10">The sequence shown here is derived from an EMBL/GenBank/DDBJ whole genome shotgun (WGS) entry which is preliminary data.</text>
</comment>
<feature type="transmembrane region" description="Helical" evidence="8">
    <location>
        <begin position="245"/>
        <end position="264"/>
    </location>
</feature>
<dbReference type="GO" id="GO:0005886">
    <property type="term" value="C:plasma membrane"/>
    <property type="evidence" value="ECO:0007669"/>
    <property type="project" value="UniProtKB-SubCell"/>
</dbReference>
<keyword evidence="3" id="KW-0328">Glycosyltransferase</keyword>
<feature type="transmembrane region" description="Helical" evidence="8">
    <location>
        <begin position="355"/>
        <end position="376"/>
    </location>
</feature>
<evidence type="ECO:0000256" key="5">
    <source>
        <dbReference type="ARBA" id="ARBA00022692"/>
    </source>
</evidence>
<gene>
    <name evidence="10" type="ORF">HMPREF3233_01018</name>
</gene>
<keyword evidence="7 8" id="KW-0472">Membrane</keyword>
<reference evidence="10 11" key="1">
    <citation type="submission" date="2016-01" db="EMBL/GenBank/DDBJ databases">
        <authorList>
            <person name="Oliw E.H."/>
        </authorList>
    </citation>
    <scope>NUCLEOTIDE SEQUENCE [LARGE SCALE GENOMIC DNA]</scope>
    <source>
        <strain evidence="10 11">CMW7756B</strain>
    </source>
</reference>
<feature type="transmembrane region" description="Helical" evidence="8">
    <location>
        <begin position="161"/>
        <end position="180"/>
    </location>
</feature>
<dbReference type="PANTHER" id="PTHR33908">
    <property type="entry name" value="MANNOSYLTRANSFERASE YKCB-RELATED"/>
    <property type="match status" value="1"/>
</dbReference>
<evidence type="ECO:0000256" key="4">
    <source>
        <dbReference type="ARBA" id="ARBA00022679"/>
    </source>
</evidence>
<evidence type="ECO:0000256" key="1">
    <source>
        <dbReference type="ARBA" id="ARBA00004651"/>
    </source>
</evidence>
<keyword evidence="4" id="KW-0808">Transferase</keyword>
<dbReference type="PANTHER" id="PTHR33908:SF3">
    <property type="entry name" value="UNDECAPRENYL PHOSPHATE-ALPHA-4-AMINO-4-DEOXY-L-ARABINOSE ARABINOSYL TRANSFERASE"/>
    <property type="match status" value="1"/>
</dbReference>
<dbReference type="STRING" id="39777.B7L28_07645"/>
<dbReference type="Pfam" id="PF13231">
    <property type="entry name" value="PMT_2"/>
    <property type="match status" value="1"/>
</dbReference>
<comment type="subcellular location">
    <subcellularLocation>
        <location evidence="1">Cell membrane</location>
        <topology evidence="1">Multi-pass membrane protein</topology>
    </subcellularLocation>
</comment>
<protein>
    <recommendedName>
        <fullName evidence="9">Glycosyltransferase RgtA/B/C/D-like domain-containing protein</fullName>
    </recommendedName>
</protein>
<feature type="transmembrane region" description="Helical" evidence="8">
    <location>
        <begin position="114"/>
        <end position="140"/>
    </location>
</feature>
<proteinExistence type="predicted"/>
<dbReference type="PATRIC" id="fig|39777.7.peg.988"/>
<dbReference type="InterPro" id="IPR038731">
    <property type="entry name" value="RgtA/B/C-like"/>
</dbReference>
<evidence type="ECO:0000313" key="11">
    <source>
        <dbReference type="Proteomes" id="UP000070226"/>
    </source>
</evidence>
<sequence length="492" mass="55689">MIYDHVWYDKPPLTYWALMICYKLFGISDFVSRIPNTLIAGASVSLMYHMVYRIKQSVPVAVTSAILLMSTLQFWYISHAVITDGFLFFFSLAIFGYAYLAFTNNDKSSMMKAYIAAAFAVLTKGPIGLLLPGLILLVFMVLQKYSKTNKDEVSLLRNLKIAFTPLGIVLFFAIATPWYIAMYSIHGQDFISGFLGLQNVGRALVSEHPKFNVWYYYLIITPLALLPWTPVVIYQLRKLNWKESFNLLGGIWFVIILLFYSIVATKYLTYTLPAIIPCIIWGSEAIINLLFNPNLSKYCTSLVTLPFGIYTCILGIGVAVSASDYILEYMIIVSIGALIFKIARHYIRTYSQLTLLFLLPILALYSATTISVTPILTSQSGIQFTSYIENTNQPVFVYGGYYTSVVYYTKHIPTQVYLNKTDDERWAKARNIMPTITKDEFLDQLPNELNAIVIVPNRNIKDFESSPASVITKPLGKTNGATIYKVQDNISF</sequence>
<dbReference type="Proteomes" id="UP000070226">
    <property type="component" value="Unassembled WGS sequence"/>
</dbReference>
<feature type="transmembrane region" description="Helical" evidence="8">
    <location>
        <begin position="60"/>
        <end position="78"/>
    </location>
</feature>
<feature type="transmembrane region" description="Helical" evidence="8">
    <location>
        <begin position="85"/>
        <end position="102"/>
    </location>
</feature>
<feature type="transmembrane region" description="Helical" evidence="8">
    <location>
        <begin position="298"/>
        <end position="320"/>
    </location>
</feature>
<feature type="transmembrane region" description="Helical" evidence="8">
    <location>
        <begin position="214"/>
        <end position="233"/>
    </location>
</feature>
<evidence type="ECO:0000256" key="7">
    <source>
        <dbReference type="ARBA" id="ARBA00023136"/>
    </source>
</evidence>
<dbReference type="InterPro" id="IPR050297">
    <property type="entry name" value="LipidA_mod_glycosyltrf_83"/>
</dbReference>
<evidence type="ECO:0000313" key="10">
    <source>
        <dbReference type="EMBL" id="KXA64432.1"/>
    </source>
</evidence>
<evidence type="ECO:0000256" key="2">
    <source>
        <dbReference type="ARBA" id="ARBA00022475"/>
    </source>
</evidence>
<keyword evidence="5 8" id="KW-0812">Transmembrane</keyword>
<dbReference type="GO" id="GO:0010041">
    <property type="term" value="P:response to iron(III) ion"/>
    <property type="evidence" value="ECO:0007669"/>
    <property type="project" value="TreeGrafter"/>
</dbReference>